<protein>
    <recommendedName>
        <fullName evidence="2">Protein HGH1 homolog</fullName>
    </recommendedName>
</protein>
<gene>
    <name evidence="6" type="ORF">NA57DRAFT_66720</name>
</gene>
<dbReference type="SUPFAM" id="SSF48371">
    <property type="entry name" value="ARM repeat"/>
    <property type="match status" value="1"/>
</dbReference>
<feature type="compositionally biased region" description="Acidic residues" evidence="3">
    <location>
        <begin position="338"/>
        <end position="347"/>
    </location>
</feature>
<dbReference type="EMBL" id="ML978128">
    <property type="protein sequence ID" value="KAF2096964.1"/>
    <property type="molecule type" value="Genomic_DNA"/>
</dbReference>
<evidence type="ECO:0000313" key="6">
    <source>
        <dbReference type="EMBL" id="KAF2096964.1"/>
    </source>
</evidence>
<dbReference type="InterPro" id="IPR039717">
    <property type="entry name" value="Hgh1"/>
</dbReference>
<dbReference type="Pfam" id="PF04064">
    <property type="entry name" value="DUF384"/>
    <property type="match status" value="1"/>
</dbReference>
<comment type="caution">
    <text evidence="6">The sequence shown here is derived from an EMBL/GenBank/DDBJ whole genome shotgun (WGS) entry which is preliminary data.</text>
</comment>
<organism evidence="6 7">
    <name type="scientific">Rhizodiscina lignyota</name>
    <dbReference type="NCBI Taxonomy" id="1504668"/>
    <lineage>
        <taxon>Eukaryota</taxon>
        <taxon>Fungi</taxon>
        <taxon>Dikarya</taxon>
        <taxon>Ascomycota</taxon>
        <taxon>Pezizomycotina</taxon>
        <taxon>Dothideomycetes</taxon>
        <taxon>Pleosporomycetidae</taxon>
        <taxon>Aulographales</taxon>
        <taxon>Rhizodiscinaceae</taxon>
        <taxon>Rhizodiscina</taxon>
    </lineage>
</organism>
<evidence type="ECO:0000256" key="2">
    <source>
        <dbReference type="ARBA" id="ARBA00014076"/>
    </source>
</evidence>
<evidence type="ECO:0000313" key="7">
    <source>
        <dbReference type="Proteomes" id="UP000799772"/>
    </source>
</evidence>
<feature type="region of interest" description="Disordered" evidence="3">
    <location>
        <begin position="336"/>
        <end position="366"/>
    </location>
</feature>
<evidence type="ECO:0000256" key="3">
    <source>
        <dbReference type="SAM" id="MobiDB-lite"/>
    </source>
</evidence>
<dbReference type="InterPro" id="IPR011989">
    <property type="entry name" value="ARM-like"/>
</dbReference>
<dbReference type="InterPro" id="IPR007205">
    <property type="entry name" value="Protein_HGH1_N"/>
</dbReference>
<evidence type="ECO:0000259" key="4">
    <source>
        <dbReference type="Pfam" id="PF04063"/>
    </source>
</evidence>
<feature type="domain" description="Protein HGH1 N-terminal" evidence="4">
    <location>
        <begin position="94"/>
        <end position="281"/>
    </location>
</feature>
<dbReference type="OrthoDB" id="338814at2759"/>
<accession>A0A9P4IDE4</accession>
<name>A0A9P4IDE4_9PEZI</name>
<dbReference type="PANTHER" id="PTHR13387">
    <property type="entry name" value="PROTEIN HGH1 HOMOLOG"/>
    <property type="match status" value="1"/>
</dbReference>
<dbReference type="PANTHER" id="PTHR13387:SF9">
    <property type="entry name" value="PROTEIN HGH1 HOMOLOG"/>
    <property type="match status" value="1"/>
</dbReference>
<dbReference type="AlphaFoldDB" id="A0A9P4IDE4"/>
<evidence type="ECO:0000259" key="5">
    <source>
        <dbReference type="Pfam" id="PF04064"/>
    </source>
</evidence>
<evidence type="ECO:0000256" key="1">
    <source>
        <dbReference type="ARBA" id="ARBA00006712"/>
    </source>
</evidence>
<dbReference type="Proteomes" id="UP000799772">
    <property type="component" value="Unassembled WGS sequence"/>
</dbReference>
<proteinExistence type="inferred from homology"/>
<comment type="similarity">
    <text evidence="1">Belongs to the HGH1 family.</text>
</comment>
<dbReference type="InterPro" id="IPR016024">
    <property type="entry name" value="ARM-type_fold"/>
</dbReference>
<keyword evidence="7" id="KW-1185">Reference proteome</keyword>
<dbReference type="InterPro" id="IPR007206">
    <property type="entry name" value="Protein_HGH1_C"/>
</dbReference>
<sequence length="366" mass="41591">MPTELEDLVEFLHHGNTQIRQVAVEHLVGYSTAQPSVFKTGQLAPVKDLKLLVKDYEPIAKNVLTILINISNDQEVLHNLATDDAFLESLLARITKPKEPNADEIAMLLANLAKDESMKRILTLQRAVPKDLSTSKYAIDQLMDCFVKGAEGRYNKHANYDYLSYFFADIAKYPEGQTYLITPQSHDNDIIPLTKLIVFTEHGSEIRRRGVASTIKNVAFAVPSHTALLSDHPSSGVNILPYLLLPLMGNEEYNDEDTEGMLDEVQLLPPDKERERDNEILKTHLETLLLLTTTRGGRDVLRDVKVYPIVREVHLQIEDDEVRENVDRLVQVIMRSEEGEEVEEDKEKEEPRVKEIDSDEEIVDVI</sequence>
<feature type="domain" description="Protein HGH1 C-terminal" evidence="5">
    <location>
        <begin position="287"/>
        <end position="341"/>
    </location>
</feature>
<feature type="compositionally biased region" description="Acidic residues" evidence="3">
    <location>
        <begin position="357"/>
        <end position="366"/>
    </location>
</feature>
<dbReference type="Pfam" id="PF04063">
    <property type="entry name" value="DUF383"/>
    <property type="match status" value="1"/>
</dbReference>
<dbReference type="Gene3D" id="1.25.10.10">
    <property type="entry name" value="Leucine-rich Repeat Variant"/>
    <property type="match status" value="1"/>
</dbReference>
<reference evidence="6" key="1">
    <citation type="journal article" date="2020" name="Stud. Mycol.">
        <title>101 Dothideomycetes genomes: a test case for predicting lifestyles and emergence of pathogens.</title>
        <authorList>
            <person name="Haridas S."/>
            <person name="Albert R."/>
            <person name="Binder M."/>
            <person name="Bloem J."/>
            <person name="Labutti K."/>
            <person name="Salamov A."/>
            <person name="Andreopoulos B."/>
            <person name="Baker S."/>
            <person name="Barry K."/>
            <person name="Bills G."/>
            <person name="Bluhm B."/>
            <person name="Cannon C."/>
            <person name="Castanera R."/>
            <person name="Culley D."/>
            <person name="Daum C."/>
            <person name="Ezra D."/>
            <person name="Gonzalez J."/>
            <person name="Henrissat B."/>
            <person name="Kuo A."/>
            <person name="Liang C."/>
            <person name="Lipzen A."/>
            <person name="Lutzoni F."/>
            <person name="Magnuson J."/>
            <person name="Mondo S."/>
            <person name="Nolan M."/>
            <person name="Ohm R."/>
            <person name="Pangilinan J."/>
            <person name="Park H.-J."/>
            <person name="Ramirez L."/>
            <person name="Alfaro M."/>
            <person name="Sun H."/>
            <person name="Tritt A."/>
            <person name="Yoshinaga Y."/>
            <person name="Zwiers L.-H."/>
            <person name="Turgeon B."/>
            <person name="Goodwin S."/>
            <person name="Spatafora J."/>
            <person name="Crous P."/>
            <person name="Grigoriev I."/>
        </authorList>
    </citation>
    <scope>NUCLEOTIDE SEQUENCE</scope>
    <source>
        <strain evidence="6">CBS 133067</strain>
    </source>
</reference>